<sequence>MSTVPLSSPTTRFPRWLRIFFWFCIVIAVAVVTRRVVSFLAPARNAPPMMVSVEEAFMSRKALTLAHILPAGALVLLLPFVLRRGPGTRRGLEGAVYALGFIVGITAYAMSGHPVGGIIERSAVLFFNTLYLFCLTRSFLLWSSKAFPLAGRWLLRAMGILLGIATTRPVMGVFFATSRLTHMTPQQFFGIAFWIGFSINTVVIELWLRKHPVISN</sequence>
<name>A0A5B9EDR6_9BACT</name>
<evidence type="ECO:0000256" key="1">
    <source>
        <dbReference type="SAM" id="Phobius"/>
    </source>
</evidence>
<evidence type="ECO:0000313" key="3">
    <source>
        <dbReference type="Proteomes" id="UP000321820"/>
    </source>
</evidence>
<evidence type="ECO:0000313" key="2">
    <source>
        <dbReference type="EMBL" id="QEE30358.1"/>
    </source>
</evidence>
<dbReference type="RefSeq" id="WP_147649627.1">
    <property type="nucleotide sequence ID" value="NZ_CP042806.1"/>
</dbReference>
<keyword evidence="1" id="KW-1133">Transmembrane helix</keyword>
<organism evidence="2 3">
    <name type="scientific">Terriglobus albidus</name>
    <dbReference type="NCBI Taxonomy" id="1592106"/>
    <lineage>
        <taxon>Bacteria</taxon>
        <taxon>Pseudomonadati</taxon>
        <taxon>Acidobacteriota</taxon>
        <taxon>Terriglobia</taxon>
        <taxon>Terriglobales</taxon>
        <taxon>Acidobacteriaceae</taxon>
        <taxon>Terriglobus</taxon>
    </lineage>
</organism>
<feature type="transmembrane region" description="Helical" evidence="1">
    <location>
        <begin position="188"/>
        <end position="208"/>
    </location>
</feature>
<dbReference type="AlphaFoldDB" id="A0A5B9EDR6"/>
<keyword evidence="1" id="KW-0812">Transmembrane</keyword>
<feature type="transmembrane region" description="Helical" evidence="1">
    <location>
        <begin position="20"/>
        <end position="42"/>
    </location>
</feature>
<protein>
    <submittedName>
        <fullName evidence="2">DUF2306 domain-containing protein</fullName>
    </submittedName>
</protein>
<gene>
    <name evidence="2" type="ORF">FTW19_21660</name>
</gene>
<feature type="transmembrane region" description="Helical" evidence="1">
    <location>
        <begin position="154"/>
        <end position="176"/>
    </location>
</feature>
<dbReference type="Proteomes" id="UP000321820">
    <property type="component" value="Chromosome"/>
</dbReference>
<reference evidence="2 3" key="1">
    <citation type="submission" date="2019-08" db="EMBL/GenBank/DDBJ databases">
        <title>Complete genome sequence of Terriglobus albidus strain ORNL.</title>
        <authorList>
            <person name="Podar M."/>
        </authorList>
    </citation>
    <scope>NUCLEOTIDE SEQUENCE [LARGE SCALE GENOMIC DNA]</scope>
    <source>
        <strain evidence="2 3">ORNL</strain>
    </source>
</reference>
<feature type="transmembrane region" description="Helical" evidence="1">
    <location>
        <begin position="62"/>
        <end position="82"/>
    </location>
</feature>
<keyword evidence="1" id="KW-0472">Membrane</keyword>
<keyword evidence="3" id="KW-1185">Reference proteome</keyword>
<dbReference type="KEGG" id="talb:FTW19_21660"/>
<proteinExistence type="predicted"/>
<dbReference type="EMBL" id="CP042806">
    <property type="protein sequence ID" value="QEE30358.1"/>
    <property type="molecule type" value="Genomic_DNA"/>
</dbReference>
<feature type="transmembrane region" description="Helical" evidence="1">
    <location>
        <begin position="94"/>
        <end position="111"/>
    </location>
</feature>
<feature type="transmembrane region" description="Helical" evidence="1">
    <location>
        <begin position="123"/>
        <end position="142"/>
    </location>
</feature>
<accession>A0A5B9EDR6</accession>
<dbReference type="OrthoDB" id="115967at2"/>